<dbReference type="EMBL" id="JANPWZ010002838">
    <property type="protein sequence ID" value="KAJ3555766.1"/>
    <property type="molecule type" value="Genomic_DNA"/>
</dbReference>
<name>A0A9W8N4Z9_9PEZI</name>
<comment type="caution">
    <text evidence="1">The sequence shown here is derived from an EMBL/GenBank/DDBJ whole genome shotgun (WGS) entry which is preliminary data.</text>
</comment>
<proteinExistence type="predicted"/>
<evidence type="ECO:0000313" key="1">
    <source>
        <dbReference type="EMBL" id="KAJ3555766.1"/>
    </source>
</evidence>
<sequence length="110" mass="11766">MLLARALERVQHCHCEAGCPECVCSELCKHANEVMSKAGSSVILKSLMNIEIDVDALPMGPEEMSPAGIETVVLAKPVPAKGRLVVDGVEVKVEDEEGLVVAGLLENREE</sequence>
<keyword evidence="2" id="KW-1185">Reference proteome</keyword>
<dbReference type="Proteomes" id="UP001148614">
    <property type="component" value="Unassembled WGS sequence"/>
</dbReference>
<evidence type="ECO:0000313" key="2">
    <source>
        <dbReference type="Proteomes" id="UP001148614"/>
    </source>
</evidence>
<reference evidence="1" key="1">
    <citation type="submission" date="2022-07" db="EMBL/GenBank/DDBJ databases">
        <title>Genome Sequence of Xylaria arbuscula.</title>
        <authorList>
            <person name="Buettner E."/>
        </authorList>
    </citation>
    <scope>NUCLEOTIDE SEQUENCE</scope>
    <source>
        <strain evidence="1">VT107</strain>
    </source>
</reference>
<dbReference type="VEuPathDB" id="FungiDB:F4678DRAFT_423491"/>
<gene>
    <name evidence="1" type="ORF">NPX13_g10290</name>
</gene>
<dbReference type="AlphaFoldDB" id="A0A9W8N4Z9"/>
<organism evidence="1 2">
    <name type="scientific">Xylaria arbuscula</name>
    <dbReference type="NCBI Taxonomy" id="114810"/>
    <lineage>
        <taxon>Eukaryota</taxon>
        <taxon>Fungi</taxon>
        <taxon>Dikarya</taxon>
        <taxon>Ascomycota</taxon>
        <taxon>Pezizomycotina</taxon>
        <taxon>Sordariomycetes</taxon>
        <taxon>Xylariomycetidae</taxon>
        <taxon>Xylariales</taxon>
        <taxon>Xylariaceae</taxon>
        <taxon>Xylaria</taxon>
    </lineage>
</organism>
<protein>
    <submittedName>
        <fullName evidence="1">Uncharacterized protein</fullName>
    </submittedName>
</protein>
<accession>A0A9W8N4Z9</accession>